<protein>
    <submittedName>
        <fullName evidence="1">Uncharacterized protein</fullName>
    </submittedName>
</protein>
<dbReference type="AlphaFoldDB" id="A0A4Y2SBV3"/>
<reference evidence="1 2" key="1">
    <citation type="journal article" date="2019" name="Sci. Rep.">
        <title>Orb-weaving spider Araneus ventricosus genome elucidates the spidroin gene catalogue.</title>
        <authorList>
            <person name="Kono N."/>
            <person name="Nakamura H."/>
            <person name="Ohtoshi R."/>
            <person name="Moran D.A.P."/>
            <person name="Shinohara A."/>
            <person name="Yoshida Y."/>
            <person name="Fujiwara M."/>
            <person name="Mori M."/>
            <person name="Tomita M."/>
            <person name="Arakawa K."/>
        </authorList>
    </citation>
    <scope>NUCLEOTIDE SEQUENCE [LARGE SCALE GENOMIC DNA]</scope>
</reference>
<evidence type="ECO:0000313" key="2">
    <source>
        <dbReference type="Proteomes" id="UP000499080"/>
    </source>
</evidence>
<comment type="caution">
    <text evidence="1">The sequence shown here is derived from an EMBL/GenBank/DDBJ whole genome shotgun (WGS) entry which is preliminary data.</text>
</comment>
<dbReference type="OrthoDB" id="6470724at2759"/>
<sequence length="106" mass="12085">MSHADTIFNFNNCRCPIWKSELVGCDNIRATRRGKFWKNNQNGPQFQLLKILWVAVSSTVGLRVERRHHLQSVCLQDVASVDQTDENRLGLSLVGQCYSIHLTAQT</sequence>
<dbReference type="EMBL" id="BGPR01020494">
    <property type="protein sequence ID" value="GBN84789.1"/>
    <property type="molecule type" value="Genomic_DNA"/>
</dbReference>
<gene>
    <name evidence="1" type="ORF">AVEN_182399_1</name>
</gene>
<keyword evidence="2" id="KW-1185">Reference proteome</keyword>
<evidence type="ECO:0000313" key="1">
    <source>
        <dbReference type="EMBL" id="GBN84789.1"/>
    </source>
</evidence>
<accession>A0A4Y2SBV3</accession>
<organism evidence="1 2">
    <name type="scientific">Araneus ventricosus</name>
    <name type="common">Orbweaver spider</name>
    <name type="synonym">Epeira ventricosa</name>
    <dbReference type="NCBI Taxonomy" id="182803"/>
    <lineage>
        <taxon>Eukaryota</taxon>
        <taxon>Metazoa</taxon>
        <taxon>Ecdysozoa</taxon>
        <taxon>Arthropoda</taxon>
        <taxon>Chelicerata</taxon>
        <taxon>Arachnida</taxon>
        <taxon>Araneae</taxon>
        <taxon>Araneomorphae</taxon>
        <taxon>Entelegynae</taxon>
        <taxon>Araneoidea</taxon>
        <taxon>Araneidae</taxon>
        <taxon>Araneus</taxon>
    </lineage>
</organism>
<dbReference type="Proteomes" id="UP000499080">
    <property type="component" value="Unassembled WGS sequence"/>
</dbReference>
<proteinExistence type="predicted"/>
<name>A0A4Y2SBV3_ARAVE</name>